<keyword evidence="3" id="KW-0805">Transcription regulation</keyword>
<dbReference type="Proteomes" id="UP000290848">
    <property type="component" value="Unassembled WGS sequence"/>
</dbReference>
<evidence type="ECO:0000256" key="5">
    <source>
        <dbReference type="ARBA" id="ARBA00023163"/>
    </source>
</evidence>
<dbReference type="RefSeq" id="WP_128769645.1">
    <property type="nucleotide sequence ID" value="NZ_RXOC01000007.1"/>
</dbReference>
<comment type="similarity">
    <text evidence="1">In the C-terminal section; belongs to the class-I pyridoxal-phosphate-dependent aminotransferase family.</text>
</comment>
<proteinExistence type="inferred from homology"/>
<organism evidence="7 8">
    <name type="scientific">Arcticibacter tournemirensis</name>
    <dbReference type="NCBI Taxonomy" id="699437"/>
    <lineage>
        <taxon>Bacteria</taxon>
        <taxon>Pseudomonadati</taxon>
        <taxon>Bacteroidota</taxon>
        <taxon>Sphingobacteriia</taxon>
        <taxon>Sphingobacteriales</taxon>
        <taxon>Sphingobacteriaceae</taxon>
        <taxon>Arcticibacter</taxon>
    </lineage>
</organism>
<gene>
    <name evidence="7" type="ORF">EKH83_11850</name>
</gene>
<evidence type="ECO:0000259" key="6">
    <source>
        <dbReference type="PROSITE" id="PS50949"/>
    </source>
</evidence>
<dbReference type="InterPro" id="IPR036388">
    <property type="entry name" value="WH-like_DNA-bd_sf"/>
</dbReference>
<dbReference type="PANTHER" id="PTHR46577:SF1">
    <property type="entry name" value="HTH-TYPE TRANSCRIPTIONAL REGULATORY PROTEIN GABR"/>
    <property type="match status" value="1"/>
</dbReference>
<dbReference type="AlphaFoldDB" id="A0A4V1KI41"/>
<dbReference type="SUPFAM" id="SSF46785">
    <property type="entry name" value="Winged helix' DNA-binding domain"/>
    <property type="match status" value="1"/>
</dbReference>
<dbReference type="InterPro" id="IPR036390">
    <property type="entry name" value="WH_DNA-bd_sf"/>
</dbReference>
<protein>
    <submittedName>
        <fullName evidence="7">GntR family transcriptional regulator</fullName>
    </submittedName>
</protein>
<dbReference type="SMART" id="SM00345">
    <property type="entry name" value="HTH_GNTR"/>
    <property type="match status" value="1"/>
</dbReference>
<dbReference type="Gene3D" id="1.10.10.10">
    <property type="entry name" value="Winged helix-like DNA-binding domain superfamily/Winged helix DNA-binding domain"/>
    <property type="match status" value="1"/>
</dbReference>
<dbReference type="PROSITE" id="PS50949">
    <property type="entry name" value="HTH_GNTR"/>
    <property type="match status" value="1"/>
</dbReference>
<evidence type="ECO:0000256" key="2">
    <source>
        <dbReference type="ARBA" id="ARBA00022898"/>
    </source>
</evidence>
<dbReference type="GO" id="GO:0003700">
    <property type="term" value="F:DNA-binding transcription factor activity"/>
    <property type="evidence" value="ECO:0007669"/>
    <property type="project" value="InterPro"/>
</dbReference>
<feature type="domain" description="HTH gntR-type" evidence="6">
    <location>
        <begin position="17"/>
        <end position="85"/>
    </location>
</feature>
<dbReference type="InterPro" id="IPR015421">
    <property type="entry name" value="PyrdxlP-dep_Trfase_major"/>
</dbReference>
<dbReference type="PANTHER" id="PTHR46577">
    <property type="entry name" value="HTH-TYPE TRANSCRIPTIONAL REGULATORY PROTEIN GABR"/>
    <property type="match status" value="1"/>
</dbReference>
<dbReference type="InterPro" id="IPR000524">
    <property type="entry name" value="Tscrpt_reg_HTH_GntR"/>
</dbReference>
<evidence type="ECO:0000313" key="7">
    <source>
        <dbReference type="EMBL" id="RXF69372.1"/>
    </source>
</evidence>
<sequence length="481" mass="53611">MPDKWKELWETPLDRTSSLVEQIILRCLEAMNKGYLQQGKKVPPLRKLSEKLAVSLGTVKGAYLKLRCEGYFTPRGHLGTYVSQIPGGNSPLRLEWTDSVPFSFREDRSTYATCYEMGHNSFLKIGTDSPGPERLNLKKYLNFLQASLDPPKRYSVGTKRENEDPEEMLDEFLGGHLKERGIETRQGQRLLLPAGTALALVAKALLSPGDCVVVASLLDIPAREAFLGIPVGLKPAGYDREGILTSKVEQICQEQNVKAVFVRPPAAFPQNVTMSEKRRDELVELAHRYKFALIAQDDVCEFWFSHPFIPLGSKRHQGRAIHISRLSSLAAAIDSYEVITAADPFVHRIYKKVKALGLSVNPVKALVLIRFLNGLGNETYARKFIKLYAARLTAIQHSFDEHLSAKACIVIPRAGLSLWICFEKAVRADLLLSLIRDSGFSDYNSGQSIVVDGSVTALHAGFARHGEECWESLFEGLAELL</sequence>
<keyword evidence="2" id="KW-0663">Pyridoxal phosphate</keyword>
<dbReference type="InterPro" id="IPR051446">
    <property type="entry name" value="HTH_trans_reg/aminotransferase"/>
</dbReference>
<dbReference type="SUPFAM" id="SSF53383">
    <property type="entry name" value="PLP-dependent transferases"/>
    <property type="match status" value="1"/>
</dbReference>
<evidence type="ECO:0000256" key="4">
    <source>
        <dbReference type="ARBA" id="ARBA00023125"/>
    </source>
</evidence>
<dbReference type="GO" id="GO:0003677">
    <property type="term" value="F:DNA binding"/>
    <property type="evidence" value="ECO:0007669"/>
    <property type="project" value="UniProtKB-KW"/>
</dbReference>
<accession>A0A4V1KI41</accession>
<evidence type="ECO:0000313" key="8">
    <source>
        <dbReference type="Proteomes" id="UP000290848"/>
    </source>
</evidence>
<evidence type="ECO:0000256" key="3">
    <source>
        <dbReference type="ARBA" id="ARBA00023015"/>
    </source>
</evidence>
<name>A0A4V1KI41_9SPHI</name>
<dbReference type="InterPro" id="IPR015424">
    <property type="entry name" value="PyrdxlP-dep_Trfase"/>
</dbReference>
<reference evidence="7 8" key="1">
    <citation type="submission" date="2018-12" db="EMBL/GenBank/DDBJ databases">
        <title>The Draft Genome Sequence of the Soil Bacterium Pedobacter tournemirensis R1.</title>
        <authorList>
            <person name="He J."/>
        </authorList>
    </citation>
    <scope>NUCLEOTIDE SEQUENCE [LARGE SCALE GENOMIC DNA]</scope>
    <source>
        <strain evidence="7 8">R1</strain>
    </source>
</reference>
<dbReference type="EMBL" id="RXOC01000007">
    <property type="protein sequence ID" value="RXF69372.1"/>
    <property type="molecule type" value="Genomic_DNA"/>
</dbReference>
<comment type="caution">
    <text evidence="7">The sequence shown here is derived from an EMBL/GenBank/DDBJ whole genome shotgun (WGS) entry which is preliminary data.</text>
</comment>
<keyword evidence="4" id="KW-0238">DNA-binding</keyword>
<dbReference type="Gene3D" id="3.40.640.10">
    <property type="entry name" value="Type I PLP-dependent aspartate aminotransferase-like (Major domain)"/>
    <property type="match status" value="1"/>
</dbReference>
<keyword evidence="5" id="KW-0804">Transcription</keyword>
<evidence type="ECO:0000256" key="1">
    <source>
        <dbReference type="ARBA" id="ARBA00005384"/>
    </source>
</evidence>